<dbReference type="EMBL" id="JACOPN010000004">
    <property type="protein sequence ID" value="MBC5717077.1"/>
    <property type="molecule type" value="Genomic_DNA"/>
</dbReference>
<proteinExistence type="inferred from homology"/>
<organism evidence="8 9">
    <name type="scientific">Flintibacter faecis</name>
    <dbReference type="NCBI Taxonomy" id="2763047"/>
    <lineage>
        <taxon>Bacteria</taxon>
        <taxon>Bacillati</taxon>
        <taxon>Bacillota</taxon>
        <taxon>Clostridia</taxon>
        <taxon>Eubacteriales</taxon>
        <taxon>Flintibacter</taxon>
    </lineage>
</organism>
<keyword evidence="4" id="KW-0378">Hydrolase</keyword>
<evidence type="ECO:0000313" key="8">
    <source>
        <dbReference type="EMBL" id="MBC5717077.1"/>
    </source>
</evidence>
<feature type="domain" description="Endoribonuclease YicC-like C-terminal" evidence="7">
    <location>
        <begin position="169"/>
        <end position="288"/>
    </location>
</feature>
<dbReference type="RefSeq" id="WP_186878530.1">
    <property type="nucleotide sequence ID" value="NZ_JACOPN010000004.1"/>
</dbReference>
<evidence type="ECO:0000256" key="1">
    <source>
        <dbReference type="ARBA" id="ARBA00001968"/>
    </source>
</evidence>
<dbReference type="InterPro" id="IPR013551">
    <property type="entry name" value="YicC-like_C"/>
</dbReference>
<evidence type="ECO:0000259" key="6">
    <source>
        <dbReference type="Pfam" id="PF03755"/>
    </source>
</evidence>
<comment type="caution">
    <text evidence="8">The sequence shown here is derived from an EMBL/GenBank/DDBJ whole genome shotgun (WGS) entry which is preliminary data.</text>
</comment>
<sequence>MTGYGRAEETVNGCTITVELRSVNNRYLDCNIRLPRLYLFAEEAMKARIQNAISRGKVDVFVTLDNAGAEKVQVSVNKPVADGYYAALKQLAADYDLEGDISVSLLSRFPDVLLAEKAEEDVEQMAKDICSVLDRALADFDQMRSREGQRLKDDVLSRARTIEDKVALVEKRSPQTVAEYRTKLEARMTEVLSNTQLDPARILTEAAIFADKVAVDEETVRLRSHIGQLREMLDKGGATGRKLDFLIQEFNREANTIGSKCSDIDIARHVVDIKAEIEKIREQVQNIE</sequence>
<dbReference type="NCBIfam" id="TIGR00255">
    <property type="entry name" value="YicC/YloC family endoribonuclease"/>
    <property type="match status" value="1"/>
</dbReference>
<dbReference type="InterPro" id="IPR013527">
    <property type="entry name" value="YicC-like_N"/>
</dbReference>
<dbReference type="AlphaFoldDB" id="A0A8J6M4M6"/>
<dbReference type="GO" id="GO:0016787">
    <property type="term" value="F:hydrolase activity"/>
    <property type="evidence" value="ECO:0007669"/>
    <property type="project" value="UniProtKB-KW"/>
</dbReference>
<evidence type="ECO:0000313" key="9">
    <source>
        <dbReference type="Proteomes" id="UP000602260"/>
    </source>
</evidence>
<comment type="cofactor">
    <cofactor evidence="1">
        <name>a divalent metal cation</name>
        <dbReference type="ChEBI" id="CHEBI:60240"/>
    </cofactor>
</comment>
<reference evidence="8" key="1">
    <citation type="submission" date="2020-08" db="EMBL/GenBank/DDBJ databases">
        <title>Genome public.</title>
        <authorList>
            <person name="Liu C."/>
            <person name="Sun Q."/>
        </authorList>
    </citation>
    <scope>NUCLEOTIDE SEQUENCE</scope>
    <source>
        <strain evidence="8">BX5</strain>
    </source>
</reference>
<dbReference type="Proteomes" id="UP000602260">
    <property type="component" value="Unassembled WGS sequence"/>
</dbReference>
<dbReference type="InterPro" id="IPR005229">
    <property type="entry name" value="YicC/YloC-like"/>
</dbReference>
<keyword evidence="2" id="KW-0540">Nuclease</keyword>
<dbReference type="Pfam" id="PF08340">
    <property type="entry name" value="YicC-like_C"/>
    <property type="match status" value="1"/>
</dbReference>
<evidence type="ECO:0000256" key="5">
    <source>
        <dbReference type="ARBA" id="ARBA00035648"/>
    </source>
</evidence>
<name>A0A8J6M4M6_9FIRM</name>
<comment type="similarity">
    <text evidence="5">Belongs to the YicC/YloC family.</text>
</comment>
<evidence type="ECO:0000256" key="4">
    <source>
        <dbReference type="ARBA" id="ARBA00022801"/>
    </source>
</evidence>
<keyword evidence="9" id="KW-1185">Reference proteome</keyword>
<keyword evidence="3" id="KW-0255">Endonuclease</keyword>
<evidence type="ECO:0000256" key="2">
    <source>
        <dbReference type="ARBA" id="ARBA00022722"/>
    </source>
</evidence>
<evidence type="ECO:0000259" key="7">
    <source>
        <dbReference type="Pfam" id="PF08340"/>
    </source>
</evidence>
<feature type="domain" description="Endoribonuclease YicC-like N-terminal" evidence="6">
    <location>
        <begin position="1"/>
        <end position="152"/>
    </location>
</feature>
<accession>A0A8J6M4M6</accession>
<protein>
    <submittedName>
        <fullName evidence="8">YicC family protein</fullName>
    </submittedName>
</protein>
<dbReference type="PANTHER" id="PTHR30636">
    <property type="entry name" value="UPF0701 PROTEIN YICC"/>
    <property type="match status" value="1"/>
</dbReference>
<dbReference type="GO" id="GO:0004521">
    <property type="term" value="F:RNA endonuclease activity"/>
    <property type="evidence" value="ECO:0007669"/>
    <property type="project" value="InterPro"/>
</dbReference>
<dbReference type="Pfam" id="PF03755">
    <property type="entry name" value="YicC-like_N"/>
    <property type="match status" value="1"/>
</dbReference>
<gene>
    <name evidence="8" type="ORF">H8S55_07070</name>
</gene>
<dbReference type="PANTHER" id="PTHR30636:SF3">
    <property type="entry name" value="UPF0701 PROTEIN YICC"/>
    <property type="match status" value="1"/>
</dbReference>
<evidence type="ECO:0000256" key="3">
    <source>
        <dbReference type="ARBA" id="ARBA00022759"/>
    </source>
</evidence>